<dbReference type="PANTHER" id="PTHR43586:SF4">
    <property type="entry name" value="ISOPENICILLIN N EPIMERASE"/>
    <property type="match status" value="1"/>
</dbReference>
<dbReference type="PANTHER" id="PTHR43586">
    <property type="entry name" value="CYSTEINE DESULFURASE"/>
    <property type="match status" value="1"/>
</dbReference>
<proteinExistence type="inferred from homology"/>
<dbReference type="InterPro" id="IPR015421">
    <property type="entry name" value="PyrdxlP-dep_Trfase_major"/>
</dbReference>
<reference evidence="7 8" key="1">
    <citation type="submission" date="2017-08" db="EMBL/GenBank/DDBJ databases">
        <title>Virgibacillus indicus sp. nov. and Virgibacillus profoundi sp. nov, two moderately halophilic bacteria isolated from marine sediment by using the Microfluidic Streak Plate.</title>
        <authorList>
            <person name="Xu B."/>
            <person name="Hu B."/>
            <person name="Wang J."/>
            <person name="Zhu Y."/>
            <person name="Huang L."/>
            <person name="Du W."/>
            <person name="Huang Y."/>
        </authorList>
    </citation>
    <scope>NUCLEOTIDE SEQUENCE [LARGE SCALE GENOMIC DNA]</scope>
    <source>
        <strain evidence="7 8">IO3-P2-C2</strain>
    </source>
</reference>
<evidence type="ECO:0000256" key="1">
    <source>
        <dbReference type="ARBA" id="ARBA00001933"/>
    </source>
</evidence>
<dbReference type="SUPFAM" id="SSF53383">
    <property type="entry name" value="PLP-dependent transferases"/>
    <property type="match status" value="1"/>
</dbReference>
<dbReference type="Pfam" id="PF00266">
    <property type="entry name" value="Aminotran_5"/>
    <property type="match status" value="1"/>
</dbReference>
<dbReference type="OrthoDB" id="9804366at2"/>
<comment type="caution">
    <text evidence="7">The sequence shown here is derived from an EMBL/GenBank/DDBJ whole genome shotgun (WGS) entry which is preliminary data.</text>
</comment>
<accession>A0A265NCB6</accession>
<dbReference type="PIRSF" id="PIRSF005572">
    <property type="entry name" value="NifS"/>
    <property type="match status" value="1"/>
</dbReference>
<dbReference type="Proteomes" id="UP000216498">
    <property type="component" value="Unassembled WGS sequence"/>
</dbReference>
<dbReference type="Gene3D" id="3.40.640.10">
    <property type="entry name" value="Type I PLP-dependent aspartate aminotransferase-like (Major domain)"/>
    <property type="match status" value="1"/>
</dbReference>
<name>A0A265NCB6_9BACI</name>
<dbReference type="RefSeq" id="WP_094885059.1">
    <property type="nucleotide sequence ID" value="NZ_NPMS01000002.1"/>
</dbReference>
<dbReference type="InterPro" id="IPR015422">
    <property type="entry name" value="PyrdxlP-dep_Trfase_small"/>
</dbReference>
<feature type="domain" description="Aminotransferase class V" evidence="6">
    <location>
        <begin position="2"/>
        <end position="370"/>
    </location>
</feature>
<comment type="cofactor">
    <cofactor evidence="1">
        <name>pyridoxal 5'-phosphate</name>
        <dbReference type="ChEBI" id="CHEBI:597326"/>
    </cofactor>
</comment>
<dbReference type="GO" id="GO:0031071">
    <property type="term" value="F:cysteine desulfurase activity"/>
    <property type="evidence" value="ECO:0007669"/>
    <property type="project" value="UniProtKB-EC"/>
</dbReference>
<protein>
    <recommendedName>
        <fullName evidence="3">cysteine desulfurase</fullName>
        <ecNumber evidence="3">2.8.1.7</ecNumber>
    </recommendedName>
</protein>
<dbReference type="InterPro" id="IPR010969">
    <property type="entry name" value="Cys_dSase-rel_unknwn_funct"/>
</dbReference>
<gene>
    <name evidence="7" type="ORF">CIL03_07050</name>
</gene>
<keyword evidence="8" id="KW-1185">Reference proteome</keyword>
<keyword evidence="4" id="KW-0663">Pyridoxal phosphate</keyword>
<dbReference type="EMBL" id="NPMS01000002">
    <property type="protein sequence ID" value="OZU89461.1"/>
    <property type="molecule type" value="Genomic_DNA"/>
</dbReference>
<comment type="catalytic activity">
    <reaction evidence="5">
        <text>(sulfur carrier)-H + L-cysteine = (sulfur carrier)-SH + L-alanine</text>
        <dbReference type="Rhea" id="RHEA:43892"/>
        <dbReference type="Rhea" id="RHEA-COMP:14737"/>
        <dbReference type="Rhea" id="RHEA-COMP:14739"/>
        <dbReference type="ChEBI" id="CHEBI:29917"/>
        <dbReference type="ChEBI" id="CHEBI:35235"/>
        <dbReference type="ChEBI" id="CHEBI:57972"/>
        <dbReference type="ChEBI" id="CHEBI:64428"/>
        <dbReference type="EC" id="2.8.1.7"/>
    </reaction>
</comment>
<organism evidence="7 8">
    <name type="scientific">Virgibacillus indicus</name>
    <dbReference type="NCBI Taxonomy" id="2024554"/>
    <lineage>
        <taxon>Bacteria</taxon>
        <taxon>Bacillati</taxon>
        <taxon>Bacillota</taxon>
        <taxon>Bacilli</taxon>
        <taxon>Bacillales</taxon>
        <taxon>Bacillaceae</taxon>
        <taxon>Virgibacillus</taxon>
    </lineage>
</organism>
<evidence type="ECO:0000256" key="4">
    <source>
        <dbReference type="ARBA" id="ARBA00022898"/>
    </source>
</evidence>
<dbReference type="EC" id="2.8.1.7" evidence="3"/>
<dbReference type="NCBIfam" id="TIGR01977">
    <property type="entry name" value="am_tr_V_EF2568"/>
    <property type="match status" value="1"/>
</dbReference>
<sequence length="385" mass="42356">MIYFDQAASSFPKPPEVGKELIKFIDGNGANPGRSGHALAREAAAVINQTREKAAELFGCSDPKQALFYSNATIALNQAIKGLPWNQGDHIIATSFEHNSIRRPLEFLKKNHGVEVSYIPWNDDSDQFVQMVKNEVRNETKLFAVTHASNVTGAMMPIDKISKIAKENKIITLVDASQTAGHQSIHMKKQGIDMLAFPGHKGLMGPQGTGMLLIEGEIELMPILHGGTGGFSENPDQPDKLPERLESGTLNTPGIAGLYAAFKAYEDRKTEIVPRETILIKKLLKGLKAMPDVTCYGPKEDQQRMAIAAFNIKNIDSQEIAMVLDSYYNIAVRAGLHCSPLTHDTLQTAEQGIVRVSLGIYNTEEEVETFLHAIEEITAAYKEIE</sequence>
<dbReference type="Gene3D" id="3.90.1150.10">
    <property type="entry name" value="Aspartate Aminotransferase, domain 1"/>
    <property type="match status" value="1"/>
</dbReference>
<evidence type="ECO:0000313" key="7">
    <source>
        <dbReference type="EMBL" id="OZU89461.1"/>
    </source>
</evidence>
<evidence type="ECO:0000313" key="8">
    <source>
        <dbReference type="Proteomes" id="UP000216498"/>
    </source>
</evidence>
<dbReference type="InterPro" id="IPR016454">
    <property type="entry name" value="Cysteine_dSase"/>
</dbReference>
<comment type="similarity">
    <text evidence="2">Belongs to the class-V pyridoxal-phosphate-dependent aminotransferase family. Csd subfamily.</text>
</comment>
<dbReference type="InterPro" id="IPR000192">
    <property type="entry name" value="Aminotrans_V_dom"/>
</dbReference>
<evidence type="ECO:0000259" key="6">
    <source>
        <dbReference type="Pfam" id="PF00266"/>
    </source>
</evidence>
<dbReference type="AlphaFoldDB" id="A0A265NCB6"/>
<evidence type="ECO:0000256" key="2">
    <source>
        <dbReference type="ARBA" id="ARBA00010447"/>
    </source>
</evidence>
<evidence type="ECO:0000256" key="3">
    <source>
        <dbReference type="ARBA" id="ARBA00012239"/>
    </source>
</evidence>
<dbReference type="InterPro" id="IPR015424">
    <property type="entry name" value="PyrdxlP-dep_Trfase"/>
</dbReference>
<evidence type="ECO:0000256" key="5">
    <source>
        <dbReference type="ARBA" id="ARBA00050776"/>
    </source>
</evidence>